<dbReference type="EMBL" id="CM000361">
    <property type="protein sequence ID" value="EDX04796.1"/>
    <property type="molecule type" value="Genomic_DNA"/>
</dbReference>
<name>B4Q3S1_DROSI</name>
<gene>
    <name evidence="2" type="primary">Dsim\GD23829</name>
    <name evidence="2" type="ORF">Dsim_GD23829</name>
</gene>
<sequence>MLGMRTFPWKSFQLALSLYRFRFHLHQLLVNNLPTFDEIFCHAPLDKSLFRPLNLSRINEARFTHGPVGLVEHVCRMYSHLDVNMNTDRDTNINTNTDTVMNNMGEKAWAGLEKRFWGNRPAHFKLPPPVVSSSPAHYQIQSNPDLPPTCVSLRALQSNNEPPQGTIASTSTHFSATTIAAPSTAASSSPPLLYRNPASQHPSTPEP</sequence>
<feature type="compositionally biased region" description="Polar residues" evidence="1">
    <location>
        <begin position="197"/>
        <end position="207"/>
    </location>
</feature>
<feature type="region of interest" description="Disordered" evidence="1">
    <location>
        <begin position="179"/>
        <end position="207"/>
    </location>
</feature>
<dbReference type="Proteomes" id="UP000000304">
    <property type="component" value="Chromosome 2L"/>
</dbReference>
<evidence type="ECO:0000256" key="1">
    <source>
        <dbReference type="SAM" id="MobiDB-lite"/>
    </source>
</evidence>
<dbReference type="AlphaFoldDB" id="B4Q3S1"/>
<evidence type="ECO:0000313" key="3">
    <source>
        <dbReference type="Proteomes" id="UP000000304"/>
    </source>
</evidence>
<evidence type="ECO:0000313" key="2">
    <source>
        <dbReference type="EMBL" id="EDX04796.1"/>
    </source>
</evidence>
<feature type="compositionally biased region" description="Low complexity" evidence="1">
    <location>
        <begin position="179"/>
        <end position="191"/>
    </location>
</feature>
<reference evidence="2 3" key="1">
    <citation type="journal article" date="2007" name="Nature">
        <title>Evolution of genes and genomes on the Drosophila phylogeny.</title>
        <authorList>
            <consortium name="Drosophila 12 Genomes Consortium"/>
            <person name="Clark A.G."/>
            <person name="Eisen M.B."/>
            <person name="Smith D.R."/>
            <person name="Bergman C.M."/>
            <person name="Oliver B."/>
            <person name="Markow T.A."/>
            <person name="Kaufman T.C."/>
            <person name="Kellis M."/>
            <person name="Gelbart W."/>
            <person name="Iyer V.N."/>
            <person name="Pollard D.A."/>
            <person name="Sackton T.B."/>
            <person name="Larracuente A.M."/>
            <person name="Singh N.D."/>
            <person name="Abad J.P."/>
            <person name="Abt D.N."/>
            <person name="Adryan B."/>
            <person name="Aguade M."/>
            <person name="Akashi H."/>
            <person name="Anderson W.W."/>
            <person name="Aquadro C.F."/>
            <person name="Ardell D.H."/>
            <person name="Arguello R."/>
            <person name="Artieri C.G."/>
            <person name="Barbash D.A."/>
            <person name="Barker D."/>
            <person name="Barsanti P."/>
            <person name="Batterham P."/>
            <person name="Batzoglou S."/>
            <person name="Begun D."/>
            <person name="Bhutkar A."/>
            <person name="Blanco E."/>
            <person name="Bosak S.A."/>
            <person name="Bradley R.K."/>
            <person name="Brand A.D."/>
            <person name="Brent M.R."/>
            <person name="Brooks A.N."/>
            <person name="Brown R.H."/>
            <person name="Butlin R.K."/>
            <person name="Caggese C."/>
            <person name="Calvi B.R."/>
            <person name="Bernardo de Carvalho A."/>
            <person name="Caspi A."/>
            <person name="Castrezana S."/>
            <person name="Celniker S.E."/>
            <person name="Chang J.L."/>
            <person name="Chapple C."/>
            <person name="Chatterji S."/>
            <person name="Chinwalla A."/>
            <person name="Civetta A."/>
            <person name="Clifton S.W."/>
            <person name="Comeron J.M."/>
            <person name="Costello J.C."/>
            <person name="Coyne J.A."/>
            <person name="Daub J."/>
            <person name="David R.G."/>
            <person name="Delcher A.L."/>
            <person name="Delehaunty K."/>
            <person name="Do C.B."/>
            <person name="Ebling H."/>
            <person name="Edwards K."/>
            <person name="Eickbush T."/>
            <person name="Evans J.D."/>
            <person name="Filipski A."/>
            <person name="Findeiss S."/>
            <person name="Freyhult E."/>
            <person name="Fulton L."/>
            <person name="Fulton R."/>
            <person name="Garcia A.C."/>
            <person name="Gardiner A."/>
            <person name="Garfield D.A."/>
            <person name="Garvin B.E."/>
            <person name="Gibson G."/>
            <person name="Gilbert D."/>
            <person name="Gnerre S."/>
            <person name="Godfrey J."/>
            <person name="Good R."/>
            <person name="Gotea V."/>
            <person name="Gravely B."/>
            <person name="Greenberg A.J."/>
            <person name="Griffiths-Jones S."/>
            <person name="Gross S."/>
            <person name="Guigo R."/>
            <person name="Gustafson E.A."/>
            <person name="Haerty W."/>
            <person name="Hahn M.W."/>
            <person name="Halligan D.L."/>
            <person name="Halpern A.L."/>
            <person name="Halter G.M."/>
            <person name="Han M.V."/>
            <person name="Heger A."/>
            <person name="Hillier L."/>
            <person name="Hinrichs A.S."/>
            <person name="Holmes I."/>
            <person name="Hoskins R.A."/>
            <person name="Hubisz M.J."/>
            <person name="Hultmark D."/>
            <person name="Huntley M.A."/>
            <person name="Jaffe D.B."/>
            <person name="Jagadeeshan S."/>
            <person name="Jeck W.R."/>
            <person name="Johnson J."/>
            <person name="Jones C.D."/>
            <person name="Jordan W.C."/>
            <person name="Karpen G.H."/>
            <person name="Kataoka E."/>
            <person name="Keightley P.D."/>
            <person name="Kheradpour P."/>
            <person name="Kirkness E.F."/>
            <person name="Koerich L.B."/>
            <person name="Kristiansen K."/>
            <person name="Kudrna D."/>
            <person name="Kulathinal R.J."/>
            <person name="Kumar S."/>
            <person name="Kwok R."/>
            <person name="Lander E."/>
            <person name="Langley C.H."/>
            <person name="Lapoint R."/>
            <person name="Lazzaro B.P."/>
            <person name="Lee S.J."/>
            <person name="Levesque L."/>
            <person name="Li R."/>
            <person name="Lin C.F."/>
            <person name="Lin M.F."/>
            <person name="Lindblad-Toh K."/>
            <person name="Llopart A."/>
            <person name="Long M."/>
            <person name="Low L."/>
            <person name="Lozovsky E."/>
            <person name="Lu J."/>
            <person name="Luo M."/>
            <person name="Machado C.A."/>
            <person name="Makalowski W."/>
            <person name="Marzo M."/>
            <person name="Matsuda M."/>
            <person name="Matzkin L."/>
            <person name="McAllister B."/>
            <person name="McBride C.S."/>
            <person name="McKernan B."/>
            <person name="McKernan K."/>
            <person name="Mendez-Lago M."/>
            <person name="Minx P."/>
            <person name="Mollenhauer M.U."/>
            <person name="Montooth K."/>
            <person name="Mount S.M."/>
            <person name="Mu X."/>
            <person name="Myers E."/>
            <person name="Negre B."/>
            <person name="Newfeld S."/>
            <person name="Nielsen R."/>
            <person name="Noor M.A."/>
            <person name="O'Grady P."/>
            <person name="Pachter L."/>
            <person name="Papaceit M."/>
            <person name="Parisi M.J."/>
            <person name="Parisi M."/>
            <person name="Parts L."/>
            <person name="Pedersen J.S."/>
            <person name="Pesole G."/>
            <person name="Phillippy A.M."/>
            <person name="Ponting C.P."/>
            <person name="Pop M."/>
            <person name="Porcelli D."/>
            <person name="Powell J.R."/>
            <person name="Prohaska S."/>
            <person name="Pruitt K."/>
            <person name="Puig M."/>
            <person name="Quesneville H."/>
            <person name="Ram K.R."/>
            <person name="Rand D."/>
            <person name="Rasmussen M.D."/>
            <person name="Reed L.K."/>
            <person name="Reenan R."/>
            <person name="Reily A."/>
            <person name="Remington K.A."/>
            <person name="Rieger T.T."/>
            <person name="Ritchie M.G."/>
            <person name="Robin C."/>
            <person name="Rogers Y.H."/>
            <person name="Rohde C."/>
            <person name="Rozas J."/>
            <person name="Rubenfield M.J."/>
            <person name="Ruiz A."/>
            <person name="Russo S."/>
            <person name="Salzberg S.L."/>
            <person name="Sanchez-Gracia A."/>
            <person name="Saranga D.J."/>
            <person name="Sato H."/>
            <person name="Schaeffer S.W."/>
            <person name="Schatz M.C."/>
            <person name="Schlenke T."/>
            <person name="Schwartz R."/>
            <person name="Segarra C."/>
            <person name="Singh R.S."/>
            <person name="Sirot L."/>
            <person name="Sirota M."/>
            <person name="Sisneros N.B."/>
            <person name="Smith C.D."/>
            <person name="Smith T.F."/>
            <person name="Spieth J."/>
            <person name="Stage D.E."/>
            <person name="Stark A."/>
            <person name="Stephan W."/>
            <person name="Strausberg R.L."/>
            <person name="Strempel S."/>
            <person name="Sturgill D."/>
            <person name="Sutton G."/>
            <person name="Sutton G.G."/>
            <person name="Tao W."/>
            <person name="Teichmann S."/>
            <person name="Tobari Y.N."/>
            <person name="Tomimura Y."/>
            <person name="Tsolas J.M."/>
            <person name="Valente V.L."/>
            <person name="Venter E."/>
            <person name="Venter J.C."/>
            <person name="Vicario S."/>
            <person name="Vieira F.G."/>
            <person name="Vilella A.J."/>
            <person name="Villasante A."/>
            <person name="Walenz B."/>
            <person name="Wang J."/>
            <person name="Wasserman M."/>
            <person name="Watts T."/>
            <person name="Wilson D."/>
            <person name="Wilson R.K."/>
            <person name="Wing R.A."/>
            <person name="Wolfner M.F."/>
            <person name="Wong A."/>
            <person name="Wong G.K."/>
            <person name="Wu C.I."/>
            <person name="Wu G."/>
            <person name="Yamamoto D."/>
            <person name="Yang H.P."/>
            <person name="Yang S.P."/>
            <person name="Yorke J.A."/>
            <person name="Yoshida K."/>
            <person name="Zdobnov E."/>
            <person name="Zhang P."/>
            <person name="Zhang Y."/>
            <person name="Zimin A.V."/>
            <person name="Baldwin J."/>
            <person name="Abdouelleil A."/>
            <person name="Abdulkadir J."/>
            <person name="Abebe A."/>
            <person name="Abera B."/>
            <person name="Abreu J."/>
            <person name="Acer S.C."/>
            <person name="Aftuck L."/>
            <person name="Alexander A."/>
            <person name="An P."/>
            <person name="Anderson E."/>
            <person name="Anderson S."/>
            <person name="Arachi H."/>
            <person name="Azer M."/>
            <person name="Bachantsang P."/>
            <person name="Barry A."/>
            <person name="Bayul T."/>
            <person name="Berlin A."/>
            <person name="Bessette D."/>
            <person name="Bloom T."/>
            <person name="Blye J."/>
            <person name="Boguslavskiy L."/>
            <person name="Bonnet C."/>
            <person name="Boukhgalter B."/>
            <person name="Bourzgui I."/>
            <person name="Brown A."/>
            <person name="Cahill P."/>
            <person name="Channer S."/>
            <person name="Cheshatsang Y."/>
            <person name="Chuda L."/>
            <person name="Citroen M."/>
            <person name="Collymore A."/>
            <person name="Cooke P."/>
            <person name="Costello M."/>
            <person name="D'Aco K."/>
            <person name="Daza R."/>
            <person name="De Haan G."/>
            <person name="DeGray S."/>
            <person name="DeMaso C."/>
            <person name="Dhargay N."/>
            <person name="Dooley K."/>
            <person name="Dooley E."/>
            <person name="Doricent M."/>
            <person name="Dorje P."/>
            <person name="Dorjee K."/>
            <person name="Dupes A."/>
            <person name="Elong R."/>
            <person name="Falk J."/>
            <person name="Farina A."/>
            <person name="Faro S."/>
            <person name="Ferguson D."/>
            <person name="Fisher S."/>
            <person name="Foley C.D."/>
            <person name="Franke A."/>
            <person name="Friedrich D."/>
            <person name="Gadbois L."/>
            <person name="Gearin G."/>
            <person name="Gearin C.R."/>
            <person name="Giannoukos G."/>
            <person name="Goode T."/>
            <person name="Graham J."/>
            <person name="Grandbois E."/>
            <person name="Grewal S."/>
            <person name="Gyaltsen K."/>
            <person name="Hafez N."/>
            <person name="Hagos B."/>
            <person name="Hall J."/>
            <person name="Henson C."/>
            <person name="Hollinger A."/>
            <person name="Honan T."/>
            <person name="Huard M.D."/>
            <person name="Hughes L."/>
            <person name="Hurhula B."/>
            <person name="Husby M.E."/>
            <person name="Kamat A."/>
            <person name="Kanga B."/>
            <person name="Kashin S."/>
            <person name="Khazanovich D."/>
            <person name="Kisner P."/>
            <person name="Lance K."/>
            <person name="Lara M."/>
            <person name="Lee W."/>
            <person name="Lennon N."/>
            <person name="Letendre F."/>
            <person name="LeVine R."/>
            <person name="Lipovsky A."/>
            <person name="Liu X."/>
            <person name="Liu J."/>
            <person name="Liu S."/>
            <person name="Lokyitsang T."/>
            <person name="Lokyitsang Y."/>
            <person name="Lubonja R."/>
            <person name="Lui A."/>
            <person name="MacDonald P."/>
            <person name="Magnisalis V."/>
            <person name="Maru K."/>
            <person name="Matthews C."/>
            <person name="McCusker W."/>
            <person name="McDonough S."/>
            <person name="Mehta T."/>
            <person name="Meldrim J."/>
            <person name="Meneus L."/>
            <person name="Mihai O."/>
            <person name="Mihalev A."/>
            <person name="Mihova T."/>
            <person name="Mittelman R."/>
            <person name="Mlenga V."/>
            <person name="Montmayeur A."/>
            <person name="Mulrain L."/>
            <person name="Navidi A."/>
            <person name="Naylor J."/>
            <person name="Negash T."/>
            <person name="Nguyen T."/>
            <person name="Nguyen N."/>
            <person name="Nicol R."/>
            <person name="Norbu C."/>
            <person name="Norbu N."/>
            <person name="Novod N."/>
            <person name="O'Neill B."/>
            <person name="Osman S."/>
            <person name="Markiewicz E."/>
            <person name="Oyono O.L."/>
            <person name="Patti C."/>
            <person name="Phunkhang P."/>
            <person name="Pierre F."/>
            <person name="Priest M."/>
            <person name="Raghuraman S."/>
            <person name="Rege F."/>
            <person name="Reyes R."/>
            <person name="Rise C."/>
            <person name="Rogov P."/>
            <person name="Ross K."/>
            <person name="Ryan E."/>
            <person name="Settipalli S."/>
            <person name="Shea T."/>
            <person name="Sherpa N."/>
            <person name="Shi L."/>
            <person name="Shih D."/>
            <person name="Sparrow T."/>
            <person name="Spaulding J."/>
            <person name="Stalker J."/>
            <person name="Stange-Thomann N."/>
            <person name="Stavropoulos S."/>
            <person name="Stone C."/>
            <person name="Strader C."/>
            <person name="Tesfaye S."/>
            <person name="Thomson T."/>
            <person name="Thoulutsang Y."/>
            <person name="Thoulutsang D."/>
            <person name="Topham K."/>
            <person name="Topping I."/>
            <person name="Tsamla T."/>
            <person name="Vassiliev H."/>
            <person name="Vo A."/>
            <person name="Wangchuk T."/>
            <person name="Wangdi T."/>
            <person name="Weiand M."/>
            <person name="Wilkinson J."/>
            <person name="Wilson A."/>
            <person name="Yadav S."/>
            <person name="Young G."/>
            <person name="Yu Q."/>
            <person name="Zembek L."/>
            <person name="Zhong D."/>
            <person name="Zimmer A."/>
            <person name="Zwirko Z."/>
            <person name="Jaffe D.B."/>
            <person name="Alvarez P."/>
            <person name="Brockman W."/>
            <person name="Butler J."/>
            <person name="Chin C."/>
            <person name="Gnerre S."/>
            <person name="Grabherr M."/>
            <person name="Kleber M."/>
            <person name="Mauceli E."/>
            <person name="MacCallum I."/>
        </authorList>
    </citation>
    <scope>NUCLEOTIDE SEQUENCE [LARGE SCALE GENOMIC DNA]</scope>
    <source>
        <strain evidence="3">white501</strain>
    </source>
</reference>
<accession>B4Q3S1</accession>
<organism evidence="2 3">
    <name type="scientific">Drosophila simulans</name>
    <name type="common">Fruit fly</name>
    <dbReference type="NCBI Taxonomy" id="7240"/>
    <lineage>
        <taxon>Eukaryota</taxon>
        <taxon>Metazoa</taxon>
        <taxon>Ecdysozoa</taxon>
        <taxon>Arthropoda</taxon>
        <taxon>Hexapoda</taxon>
        <taxon>Insecta</taxon>
        <taxon>Pterygota</taxon>
        <taxon>Neoptera</taxon>
        <taxon>Endopterygota</taxon>
        <taxon>Diptera</taxon>
        <taxon>Brachycera</taxon>
        <taxon>Muscomorpha</taxon>
        <taxon>Ephydroidea</taxon>
        <taxon>Drosophilidae</taxon>
        <taxon>Drosophila</taxon>
        <taxon>Sophophora</taxon>
    </lineage>
</organism>
<protein>
    <submittedName>
        <fullName evidence="2">GD23829</fullName>
    </submittedName>
</protein>
<dbReference type="HOGENOM" id="CLU_1327626_0_0_1"/>
<proteinExistence type="predicted"/>
<keyword evidence="3" id="KW-1185">Reference proteome</keyword>